<feature type="coiled-coil region" evidence="1">
    <location>
        <begin position="319"/>
        <end position="364"/>
    </location>
</feature>
<sequence length="726" mass="87854">MNLLASYKKDIKEEVQRKFEEKKLSDNIQKQPQIVKKPHSPLKEQGEEVNHQDERKFLSSPTTIKAVEILGRDIEDLVYKTVEQIHKQYGAASRFDENVQQQAEKSHQQEQKVNQKEKIIRKETRKEQPPPAKIQEIKLQKQQAQKSPQHNQTLQNKQPVFDNQKVEQKVTIQKQTIKTQDNNNSPKKVQTYHEKYDILDNYNEVDMRIKQLKEQIENDLKPKRVTLKRDESSDFQTYITETQQINQRNAESSQTKRRQDYKEFQTNSKNDQTTDASSYHSQKASQLLNKVNVPQTPVSINNSIKFNTSMRSKGLSTQGEMLEHEKHRLEKIIEQEAENFRSVLERENEKLEKAEQNEIDYYKQQEEYLRQREYRIKEQFLLKQKLRKEEFKRLEEMKKKQEVTNQQYQEKKRQLDLDDDEAKREQHESQMRYLKQRQELQLKSSQRTQERKQKIFEDHQKMLREKEEKLLQRDRSKDSLIKYIHEEKRSKSVVRQKQIDLKIKTVLNKSEIIEQQKRVDKVEQIYNKEVKVDKLLQEYDEIQEKQREVKSNQSKIRAEIVLKNNDDIYKVKRESVIRKIDDQEIKVNDLLKRINQERQEQQKRKNEIQNIREDIVETFIKEQQQIRAEKKERYSQQDTEFKTIANERERIRDRIKEIKKRFEFDKQSTLDQMRRSQSREQRGRIMMTVKNYEDSIRSMQHSPINQSRGLLSSKNSSRFQNQSFFI</sequence>
<evidence type="ECO:0000313" key="4">
    <source>
        <dbReference type="Proteomes" id="UP000039865"/>
    </source>
</evidence>
<keyword evidence="4" id="KW-1185">Reference proteome</keyword>
<dbReference type="EMBL" id="CCKQ01000480">
    <property type="protein sequence ID" value="CDW71557.1"/>
    <property type="molecule type" value="Genomic_DNA"/>
</dbReference>
<feature type="region of interest" description="Disordered" evidence="2">
    <location>
        <begin position="237"/>
        <end position="284"/>
    </location>
</feature>
<feature type="compositionally biased region" description="Basic and acidic residues" evidence="2">
    <location>
        <begin position="104"/>
        <end position="128"/>
    </location>
</feature>
<feature type="compositionally biased region" description="Polar residues" evidence="2">
    <location>
        <begin position="140"/>
        <end position="158"/>
    </location>
</feature>
<reference evidence="3 4" key="1">
    <citation type="submission" date="2014-06" db="EMBL/GenBank/DDBJ databases">
        <authorList>
            <person name="Swart Estienne"/>
        </authorList>
    </citation>
    <scope>NUCLEOTIDE SEQUENCE [LARGE SCALE GENOMIC DNA]</scope>
    <source>
        <strain evidence="3 4">130c</strain>
    </source>
</reference>
<protein>
    <submittedName>
        <fullName evidence="3">Uncharacterized protein</fullName>
    </submittedName>
</protein>
<evidence type="ECO:0000256" key="1">
    <source>
        <dbReference type="SAM" id="Coils"/>
    </source>
</evidence>
<feature type="compositionally biased region" description="Basic and acidic residues" evidence="2">
    <location>
        <begin position="409"/>
        <end position="431"/>
    </location>
</feature>
<keyword evidence="1" id="KW-0175">Coiled coil</keyword>
<gene>
    <name evidence="3" type="primary">Contig11838.g12655</name>
    <name evidence="3" type="ORF">STYLEM_503</name>
</gene>
<dbReference type="InParanoid" id="A0A077ZNK4"/>
<proteinExistence type="predicted"/>
<feature type="region of interest" description="Disordered" evidence="2">
    <location>
        <begin position="96"/>
        <end position="167"/>
    </location>
</feature>
<evidence type="ECO:0000256" key="2">
    <source>
        <dbReference type="SAM" id="MobiDB-lite"/>
    </source>
</evidence>
<feature type="compositionally biased region" description="Polar residues" evidence="2">
    <location>
        <begin position="237"/>
        <end position="253"/>
    </location>
</feature>
<dbReference type="Proteomes" id="UP000039865">
    <property type="component" value="Unassembled WGS sequence"/>
</dbReference>
<feature type="region of interest" description="Disordered" evidence="2">
    <location>
        <begin position="19"/>
        <end position="57"/>
    </location>
</feature>
<feature type="compositionally biased region" description="Polar residues" evidence="2">
    <location>
        <begin position="264"/>
        <end position="284"/>
    </location>
</feature>
<feature type="compositionally biased region" description="Basic and acidic residues" evidence="2">
    <location>
        <begin position="41"/>
        <end position="57"/>
    </location>
</feature>
<dbReference type="AlphaFoldDB" id="A0A077ZNK4"/>
<evidence type="ECO:0000313" key="3">
    <source>
        <dbReference type="EMBL" id="CDW71557.1"/>
    </source>
</evidence>
<accession>A0A077ZNK4</accession>
<name>A0A077ZNK4_STYLE</name>
<feature type="coiled-coil region" evidence="1">
    <location>
        <begin position="525"/>
        <end position="614"/>
    </location>
</feature>
<organism evidence="3 4">
    <name type="scientific">Stylonychia lemnae</name>
    <name type="common">Ciliate</name>
    <dbReference type="NCBI Taxonomy" id="5949"/>
    <lineage>
        <taxon>Eukaryota</taxon>
        <taxon>Sar</taxon>
        <taxon>Alveolata</taxon>
        <taxon>Ciliophora</taxon>
        <taxon>Intramacronucleata</taxon>
        <taxon>Spirotrichea</taxon>
        <taxon>Stichotrichia</taxon>
        <taxon>Sporadotrichida</taxon>
        <taxon>Oxytrichidae</taxon>
        <taxon>Stylonychinae</taxon>
        <taxon>Stylonychia</taxon>
    </lineage>
</organism>
<feature type="region of interest" description="Disordered" evidence="2">
    <location>
        <begin position="398"/>
        <end position="431"/>
    </location>
</feature>